<name>A0A6A6VVK6_9PEZI</name>
<feature type="domain" description="CCHC-type" evidence="3">
    <location>
        <begin position="267"/>
        <end position="281"/>
    </location>
</feature>
<dbReference type="PROSITE" id="PS50158">
    <property type="entry name" value="ZF_CCHC"/>
    <property type="match status" value="1"/>
</dbReference>
<sequence length="299" mass="32853">MASPVNPGKTMSSRLLTMKFMQRAAASPTSLSNSATTTPDSHRSKRLRYSGGAPTVTNSPSSHSDAINAALAIEEEKRAKAAELEAERAGETRWVFSFQDPSAGKGTETDGALRVVTGGYADIDDSDDEPMGRFSFGKRQSKADSDTEKEESGEEGEDAIKEEDNKDDHDDDYDDDDDTGNEDADPAATMIKEERKKALEEARLKLKQRRKDKDKKMARAGADRRKKSVKLNVPKRVLANGDRHEKLTEVRRDGLSKAVRDMSDVVCHRCKKPGHMKAECPLSKRMNGFGGGGGLKLEY</sequence>
<feature type="compositionally biased region" description="Basic and acidic residues" evidence="2">
    <location>
        <begin position="191"/>
        <end position="204"/>
    </location>
</feature>
<dbReference type="Proteomes" id="UP000799437">
    <property type="component" value="Unassembled WGS sequence"/>
</dbReference>
<feature type="region of interest" description="Disordered" evidence="2">
    <location>
        <begin position="82"/>
        <end position="235"/>
    </location>
</feature>
<evidence type="ECO:0000313" key="5">
    <source>
        <dbReference type="Proteomes" id="UP000799437"/>
    </source>
</evidence>
<keyword evidence="1" id="KW-0862">Zinc</keyword>
<evidence type="ECO:0000259" key="3">
    <source>
        <dbReference type="PROSITE" id="PS50158"/>
    </source>
</evidence>
<dbReference type="AlphaFoldDB" id="A0A6A6VVK6"/>
<dbReference type="GO" id="GO:0008270">
    <property type="term" value="F:zinc ion binding"/>
    <property type="evidence" value="ECO:0007669"/>
    <property type="project" value="UniProtKB-KW"/>
</dbReference>
<evidence type="ECO:0000256" key="1">
    <source>
        <dbReference type="PROSITE-ProRule" id="PRU00047"/>
    </source>
</evidence>
<dbReference type="InterPro" id="IPR001878">
    <property type="entry name" value="Znf_CCHC"/>
</dbReference>
<feature type="region of interest" description="Disordered" evidence="2">
    <location>
        <begin position="1"/>
        <end position="65"/>
    </location>
</feature>
<dbReference type="GeneID" id="54486854"/>
<proteinExistence type="predicted"/>
<feature type="compositionally biased region" description="Polar residues" evidence="2">
    <location>
        <begin position="27"/>
        <end position="39"/>
    </location>
</feature>
<feature type="compositionally biased region" description="Acidic residues" evidence="2">
    <location>
        <begin position="147"/>
        <end position="157"/>
    </location>
</feature>
<evidence type="ECO:0000256" key="2">
    <source>
        <dbReference type="SAM" id="MobiDB-lite"/>
    </source>
</evidence>
<accession>A0A6A6VVK6</accession>
<keyword evidence="5" id="KW-1185">Reference proteome</keyword>
<dbReference type="GO" id="GO:0003676">
    <property type="term" value="F:nucleic acid binding"/>
    <property type="evidence" value="ECO:0007669"/>
    <property type="project" value="InterPro"/>
</dbReference>
<dbReference type="InterPro" id="IPR036875">
    <property type="entry name" value="Znf_CCHC_sf"/>
</dbReference>
<feature type="compositionally biased region" description="Acidic residues" evidence="2">
    <location>
        <begin position="169"/>
        <end position="185"/>
    </location>
</feature>
<dbReference type="RefSeq" id="XP_033596350.1">
    <property type="nucleotide sequence ID" value="XM_033745800.1"/>
</dbReference>
<keyword evidence="1" id="KW-0863">Zinc-finger</keyword>
<feature type="compositionally biased region" description="Basic and acidic residues" evidence="2">
    <location>
        <begin position="158"/>
        <end position="168"/>
    </location>
</feature>
<feature type="compositionally biased region" description="Basic and acidic residues" evidence="2">
    <location>
        <begin position="214"/>
        <end position="223"/>
    </location>
</feature>
<reference evidence="4" key="1">
    <citation type="journal article" date="2020" name="Stud. Mycol.">
        <title>101 Dothideomycetes genomes: a test case for predicting lifestyles and emergence of pathogens.</title>
        <authorList>
            <person name="Haridas S."/>
            <person name="Albert R."/>
            <person name="Binder M."/>
            <person name="Bloem J."/>
            <person name="Labutti K."/>
            <person name="Salamov A."/>
            <person name="Andreopoulos B."/>
            <person name="Baker S."/>
            <person name="Barry K."/>
            <person name="Bills G."/>
            <person name="Bluhm B."/>
            <person name="Cannon C."/>
            <person name="Castanera R."/>
            <person name="Culley D."/>
            <person name="Daum C."/>
            <person name="Ezra D."/>
            <person name="Gonzalez J."/>
            <person name="Henrissat B."/>
            <person name="Kuo A."/>
            <person name="Liang C."/>
            <person name="Lipzen A."/>
            <person name="Lutzoni F."/>
            <person name="Magnuson J."/>
            <person name="Mondo S."/>
            <person name="Nolan M."/>
            <person name="Ohm R."/>
            <person name="Pangilinan J."/>
            <person name="Park H.-J."/>
            <person name="Ramirez L."/>
            <person name="Alfaro M."/>
            <person name="Sun H."/>
            <person name="Tritt A."/>
            <person name="Yoshinaga Y."/>
            <person name="Zwiers L.-H."/>
            <person name="Turgeon B."/>
            <person name="Goodwin S."/>
            <person name="Spatafora J."/>
            <person name="Crous P."/>
            <person name="Grigoriev I."/>
        </authorList>
    </citation>
    <scope>NUCLEOTIDE SEQUENCE</scope>
    <source>
        <strain evidence="4">CBS 121739</strain>
    </source>
</reference>
<organism evidence="4 5">
    <name type="scientific">Pseudovirgaria hyperparasitica</name>
    <dbReference type="NCBI Taxonomy" id="470096"/>
    <lineage>
        <taxon>Eukaryota</taxon>
        <taxon>Fungi</taxon>
        <taxon>Dikarya</taxon>
        <taxon>Ascomycota</taxon>
        <taxon>Pezizomycotina</taxon>
        <taxon>Dothideomycetes</taxon>
        <taxon>Dothideomycetes incertae sedis</taxon>
        <taxon>Acrospermales</taxon>
        <taxon>Acrospermaceae</taxon>
        <taxon>Pseudovirgaria</taxon>
    </lineage>
</organism>
<dbReference type="EMBL" id="ML996582">
    <property type="protein sequence ID" value="KAF2753899.1"/>
    <property type="molecule type" value="Genomic_DNA"/>
</dbReference>
<feature type="compositionally biased region" description="Polar residues" evidence="2">
    <location>
        <begin position="55"/>
        <end position="65"/>
    </location>
</feature>
<evidence type="ECO:0000313" key="4">
    <source>
        <dbReference type="EMBL" id="KAF2753899.1"/>
    </source>
</evidence>
<gene>
    <name evidence="4" type="ORF">EJ05DRAFT_489615</name>
</gene>
<dbReference type="Pfam" id="PF00098">
    <property type="entry name" value="zf-CCHC"/>
    <property type="match status" value="1"/>
</dbReference>
<protein>
    <recommendedName>
        <fullName evidence="3">CCHC-type domain-containing protein</fullName>
    </recommendedName>
</protein>
<dbReference type="SMART" id="SM00343">
    <property type="entry name" value="ZnF_C2HC"/>
    <property type="match status" value="1"/>
</dbReference>
<keyword evidence="1" id="KW-0479">Metal-binding</keyword>
<dbReference type="Gene3D" id="4.10.60.10">
    <property type="entry name" value="Zinc finger, CCHC-type"/>
    <property type="match status" value="1"/>
</dbReference>
<dbReference type="OrthoDB" id="427960at2759"/>
<feature type="compositionally biased region" description="Basic and acidic residues" evidence="2">
    <location>
        <begin position="82"/>
        <end position="91"/>
    </location>
</feature>
<dbReference type="SUPFAM" id="SSF57756">
    <property type="entry name" value="Retrovirus zinc finger-like domains"/>
    <property type="match status" value="1"/>
</dbReference>